<dbReference type="Proteomes" id="UP000235672">
    <property type="component" value="Unassembled WGS sequence"/>
</dbReference>
<evidence type="ECO:0000256" key="1">
    <source>
        <dbReference type="SAM" id="MobiDB-lite"/>
    </source>
</evidence>
<reference evidence="3 4" key="1">
    <citation type="submission" date="2016-05" db="EMBL/GenBank/DDBJ databases">
        <title>A degradative enzymes factory behind the ericoid mycorrhizal symbiosis.</title>
        <authorList>
            <consortium name="DOE Joint Genome Institute"/>
            <person name="Martino E."/>
            <person name="Morin E."/>
            <person name="Grelet G."/>
            <person name="Kuo A."/>
            <person name="Kohler A."/>
            <person name="Daghino S."/>
            <person name="Barry K."/>
            <person name="Choi C."/>
            <person name="Cichocki N."/>
            <person name="Clum A."/>
            <person name="Copeland A."/>
            <person name="Hainaut M."/>
            <person name="Haridas S."/>
            <person name="Labutti K."/>
            <person name="Lindquist E."/>
            <person name="Lipzen A."/>
            <person name="Khouja H.-R."/>
            <person name="Murat C."/>
            <person name="Ohm R."/>
            <person name="Olson A."/>
            <person name="Spatafora J."/>
            <person name="Veneault-Fourrey C."/>
            <person name="Henrissat B."/>
            <person name="Grigoriev I."/>
            <person name="Martin F."/>
            <person name="Perotto S."/>
        </authorList>
    </citation>
    <scope>NUCLEOTIDE SEQUENCE [LARGE SCALE GENOMIC DNA]</scope>
    <source>
        <strain evidence="3 4">UAMH 7357</strain>
    </source>
</reference>
<dbReference type="OrthoDB" id="3513892at2759"/>
<feature type="domain" description="2EXR" evidence="2">
    <location>
        <begin position="25"/>
        <end position="117"/>
    </location>
</feature>
<accession>A0A2J6Q897</accession>
<organism evidence="3 4">
    <name type="scientific">Hyaloscypha hepaticicola</name>
    <dbReference type="NCBI Taxonomy" id="2082293"/>
    <lineage>
        <taxon>Eukaryota</taxon>
        <taxon>Fungi</taxon>
        <taxon>Dikarya</taxon>
        <taxon>Ascomycota</taxon>
        <taxon>Pezizomycotina</taxon>
        <taxon>Leotiomycetes</taxon>
        <taxon>Helotiales</taxon>
        <taxon>Hyaloscyphaceae</taxon>
        <taxon>Hyaloscypha</taxon>
    </lineage>
</organism>
<evidence type="ECO:0000313" key="3">
    <source>
        <dbReference type="EMBL" id="PMD22465.1"/>
    </source>
</evidence>
<evidence type="ECO:0000259" key="2">
    <source>
        <dbReference type="Pfam" id="PF20150"/>
    </source>
</evidence>
<dbReference type="AlphaFoldDB" id="A0A2J6Q897"/>
<keyword evidence="4" id="KW-1185">Reference proteome</keyword>
<feature type="region of interest" description="Disordered" evidence="1">
    <location>
        <begin position="1"/>
        <end position="20"/>
    </location>
</feature>
<name>A0A2J6Q897_9HELO</name>
<protein>
    <recommendedName>
        <fullName evidence="2">2EXR domain-containing protein</fullName>
    </recommendedName>
</protein>
<dbReference type="EMBL" id="KZ613477">
    <property type="protein sequence ID" value="PMD22465.1"/>
    <property type="molecule type" value="Genomic_DNA"/>
</dbReference>
<gene>
    <name evidence="3" type="ORF">NA56DRAFT_657877</name>
</gene>
<sequence length="263" mass="30246">MSTKSAQEALPTGDATGSDSSKVKFPFFKKFPIEIRLRIWGYLEPAPLIIKPLAPNIGRHRYVRAVPILLQICRETRTEYITRVDGPKSHITYTLCNSLGDWPQKKKIWVSLEKDSIVIDPVLALRSLLTIGRDSETYNIRNPIILWEDSSYDSIYCFFFLILWKFKDVKTLNVAWNPKFEPHDCGDTKDGVVDLDNLVYEQLDEYIEVEEYVEGWIEQIMDGNPGWNIGEIKIRTLIGLWHEIGAKEDEARAEVAKAKRANA</sequence>
<dbReference type="InterPro" id="IPR045518">
    <property type="entry name" value="2EXR"/>
</dbReference>
<dbReference type="Pfam" id="PF20150">
    <property type="entry name" value="2EXR"/>
    <property type="match status" value="1"/>
</dbReference>
<proteinExistence type="predicted"/>
<evidence type="ECO:0000313" key="4">
    <source>
        <dbReference type="Proteomes" id="UP000235672"/>
    </source>
</evidence>